<dbReference type="InterPro" id="IPR012966">
    <property type="entry name" value="AHD"/>
</dbReference>
<dbReference type="GO" id="GO:0000915">
    <property type="term" value="P:actomyosin contractile ring assembly"/>
    <property type="evidence" value="ECO:0007669"/>
    <property type="project" value="TreeGrafter"/>
</dbReference>
<dbReference type="PANTHER" id="PTHR21538">
    <property type="entry name" value="ANILLIN/RHOTEKIN RTKN"/>
    <property type="match status" value="1"/>
</dbReference>
<evidence type="ECO:0000256" key="1">
    <source>
        <dbReference type="SAM" id="Coils"/>
    </source>
</evidence>
<comment type="caution">
    <text evidence="3">The sequence shown here is derived from an EMBL/GenBank/DDBJ whole genome shotgun (WGS) entry which is preliminary data.</text>
</comment>
<feature type="domain" description="Anillin homology" evidence="2">
    <location>
        <begin position="127"/>
        <end position="240"/>
    </location>
</feature>
<gene>
    <name evidence="3" type="ORF">HICCMSTLAB_LOCUS1866</name>
</gene>
<dbReference type="AlphaFoldDB" id="A0A8J2EE47"/>
<proteinExistence type="predicted"/>
<evidence type="ECO:0000313" key="3">
    <source>
        <dbReference type="EMBL" id="CAG5075797.1"/>
    </source>
</evidence>
<dbReference type="OrthoDB" id="5817051at2759"/>
<keyword evidence="4" id="KW-1185">Reference proteome</keyword>
<dbReference type="GO" id="GO:0005826">
    <property type="term" value="C:actomyosin contractile ring"/>
    <property type="evidence" value="ECO:0007669"/>
    <property type="project" value="TreeGrafter"/>
</dbReference>
<dbReference type="GO" id="GO:0000281">
    <property type="term" value="P:mitotic cytokinesis"/>
    <property type="evidence" value="ECO:0007669"/>
    <property type="project" value="TreeGrafter"/>
</dbReference>
<dbReference type="GO" id="GO:0031106">
    <property type="term" value="P:septin ring organization"/>
    <property type="evidence" value="ECO:0007669"/>
    <property type="project" value="TreeGrafter"/>
</dbReference>
<organism evidence="3 4">
    <name type="scientific">Cotesia congregata</name>
    <name type="common">Parasitoid wasp</name>
    <name type="synonym">Apanteles congregatus</name>
    <dbReference type="NCBI Taxonomy" id="51543"/>
    <lineage>
        <taxon>Eukaryota</taxon>
        <taxon>Metazoa</taxon>
        <taxon>Ecdysozoa</taxon>
        <taxon>Arthropoda</taxon>
        <taxon>Hexapoda</taxon>
        <taxon>Insecta</taxon>
        <taxon>Pterygota</taxon>
        <taxon>Neoptera</taxon>
        <taxon>Endopterygota</taxon>
        <taxon>Hymenoptera</taxon>
        <taxon>Apocrita</taxon>
        <taxon>Ichneumonoidea</taxon>
        <taxon>Braconidae</taxon>
        <taxon>Microgastrinae</taxon>
        <taxon>Cotesia</taxon>
    </lineage>
</organism>
<evidence type="ECO:0000259" key="2">
    <source>
        <dbReference type="Pfam" id="PF08174"/>
    </source>
</evidence>
<evidence type="ECO:0000313" key="4">
    <source>
        <dbReference type="Proteomes" id="UP000786811"/>
    </source>
</evidence>
<reference evidence="3" key="1">
    <citation type="submission" date="2021-04" db="EMBL/GenBank/DDBJ databases">
        <authorList>
            <person name="Chebbi M.A.C M."/>
        </authorList>
    </citation>
    <scope>NUCLEOTIDE SEQUENCE</scope>
</reference>
<sequence>MESCFPPLKSLSLRDSKKCKKRLSDNHSFEDKSENQEKFQVLQDLDLYYIRQIAHNLKEYDLEQKIEVEIKMREGSARLLAAARHRAQSLEAARALLTSNERMSAYMAELQRRKKDINKTSVSGSAARVSLSELRVPLMWRDSDHFKNRGDYRRFAVFCLARVGTEIHDTALICPVDRAQTDITFPDVLLFNNVPADFELTLEIYSHILQEDLSIASTPRRIKRTIHSSISKTVGKKLAASLKDELNSGDHNLN</sequence>
<dbReference type="PANTHER" id="PTHR21538:SF24">
    <property type="entry name" value="PH DOMAIN-CONTAINING PROTEIN"/>
    <property type="match status" value="1"/>
</dbReference>
<dbReference type="EMBL" id="CAJNRD030001116">
    <property type="protein sequence ID" value="CAG5075797.1"/>
    <property type="molecule type" value="Genomic_DNA"/>
</dbReference>
<dbReference type="Proteomes" id="UP000786811">
    <property type="component" value="Unassembled WGS sequence"/>
</dbReference>
<protein>
    <submittedName>
        <fullName evidence="3">Similar to Rtkn: Rhotekin (Rattus norvegicus)</fullName>
    </submittedName>
</protein>
<feature type="coiled-coil region" evidence="1">
    <location>
        <begin position="80"/>
        <end position="120"/>
    </location>
</feature>
<name>A0A8J2EE47_COTCN</name>
<accession>A0A8J2EE47</accession>
<dbReference type="Pfam" id="PF08174">
    <property type="entry name" value="Anillin"/>
    <property type="match status" value="1"/>
</dbReference>
<dbReference type="InterPro" id="IPR051364">
    <property type="entry name" value="Cytokinesis/Rho-signaling"/>
</dbReference>
<keyword evidence="1" id="KW-0175">Coiled coil</keyword>